<dbReference type="AlphaFoldDB" id="A0A183SV54"/>
<accession>A0A183SV54</accession>
<evidence type="ECO:0000259" key="1">
    <source>
        <dbReference type="Pfam" id="PF23309"/>
    </source>
</evidence>
<dbReference type="InterPro" id="IPR055510">
    <property type="entry name" value="DUF7083"/>
</dbReference>
<dbReference type="Pfam" id="PF23309">
    <property type="entry name" value="DUF7083"/>
    <property type="match status" value="1"/>
</dbReference>
<evidence type="ECO:0000313" key="2">
    <source>
        <dbReference type="WBParaSite" id="SSLN_0000841201-mRNA-1"/>
    </source>
</evidence>
<feature type="domain" description="DUF7083" evidence="1">
    <location>
        <begin position="123"/>
        <end position="163"/>
    </location>
</feature>
<protein>
    <submittedName>
        <fullName evidence="2">Defective in cullin neddylation protein</fullName>
    </submittedName>
</protein>
<dbReference type="WBParaSite" id="SSLN_0000841201-mRNA-1">
    <property type="protein sequence ID" value="SSLN_0000841201-mRNA-1"/>
    <property type="gene ID" value="SSLN_0000841201"/>
</dbReference>
<organism evidence="2">
    <name type="scientific">Schistocephalus solidus</name>
    <name type="common">Tapeworm</name>
    <dbReference type="NCBI Taxonomy" id="70667"/>
    <lineage>
        <taxon>Eukaryota</taxon>
        <taxon>Metazoa</taxon>
        <taxon>Spiralia</taxon>
        <taxon>Lophotrochozoa</taxon>
        <taxon>Platyhelminthes</taxon>
        <taxon>Cestoda</taxon>
        <taxon>Eucestoda</taxon>
        <taxon>Diphyllobothriidea</taxon>
        <taxon>Diphyllobothriidae</taxon>
        <taxon>Schistocephalus</taxon>
    </lineage>
</organism>
<name>A0A183SV54_SCHSO</name>
<proteinExistence type="predicted"/>
<sequence>LNASQYVETENRVKPSSSACVKTPPGGIKWAPASAVSVIGWTGAPAGLAPRQLQTLSIQESIDLMDRVRQDYLVIKFLMYRKTTLLDTDDDADTLSADESDLETLSNSSTGQSSAADGSQFIDHIFSSINEFLYDRQAHITFDSWYKRYEDMFSVDLAAQDDAWKV</sequence>
<reference evidence="2" key="1">
    <citation type="submission" date="2016-06" db="UniProtKB">
        <authorList>
            <consortium name="WormBaseParasite"/>
        </authorList>
    </citation>
    <scope>IDENTIFICATION</scope>
</reference>